<dbReference type="Proteomes" id="UP000515291">
    <property type="component" value="Chromosome"/>
</dbReference>
<evidence type="ECO:0000256" key="2">
    <source>
        <dbReference type="ARBA" id="ARBA00023239"/>
    </source>
</evidence>
<evidence type="ECO:0000313" key="4">
    <source>
        <dbReference type="Proteomes" id="UP000515291"/>
    </source>
</evidence>
<proteinExistence type="inferred from homology"/>
<dbReference type="InterPro" id="IPR014748">
    <property type="entry name" value="Enoyl-CoA_hydra_C"/>
</dbReference>
<name>A0A7G6U225_9BRAD</name>
<dbReference type="InterPro" id="IPR001753">
    <property type="entry name" value="Enoyl-CoA_hydra/iso"/>
</dbReference>
<dbReference type="InterPro" id="IPR029045">
    <property type="entry name" value="ClpP/crotonase-like_dom_sf"/>
</dbReference>
<dbReference type="AlphaFoldDB" id="A0A7G6U225"/>
<dbReference type="GO" id="GO:0006635">
    <property type="term" value="P:fatty acid beta-oxidation"/>
    <property type="evidence" value="ECO:0007669"/>
    <property type="project" value="TreeGrafter"/>
</dbReference>
<organism evidence="3 4">
    <name type="scientific">Tardiphaga robiniae</name>
    <dbReference type="NCBI Taxonomy" id="943830"/>
    <lineage>
        <taxon>Bacteria</taxon>
        <taxon>Pseudomonadati</taxon>
        <taxon>Pseudomonadota</taxon>
        <taxon>Alphaproteobacteria</taxon>
        <taxon>Hyphomicrobiales</taxon>
        <taxon>Nitrobacteraceae</taxon>
        <taxon>Tardiphaga</taxon>
    </lineage>
</organism>
<evidence type="ECO:0000256" key="1">
    <source>
        <dbReference type="ARBA" id="ARBA00005254"/>
    </source>
</evidence>
<dbReference type="PANTHER" id="PTHR11941">
    <property type="entry name" value="ENOYL-COA HYDRATASE-RELATED"/>
    <property type="match status" value="1"/>
</dbReference>
<accession>A0A7G6U225</accession>
<dbReference type="EMBL" id="CP050292">
    <property type="protein sequence ID" value="QND73057.1"/>
    <property type="molecule type" value="Genomic_DNA"/>
</dbReference>
<dbReference type="GO" id="GO:0016829">
    <property type="term" value="F:lyase activity"/>
    <property type="evidence" value="ECO:0007669"/>
    <property type="project" value="UniProtKB-KW"/>
</dbReference>
<sequence>MSEAVQVINTGTGELLCEIRERVAVITLNRPEARNSLSDHLTPALRTMIRTCGENPDVGALLITGAGTAFCSGGDVKSMGAHRKQAVLEMSFDERVADLQERQRLLTGALVAVRKPTIAALPGPAAGAGLAIAMACDIRIAAQSAFVSTGYLRVGLSGDYGIAWLLTRLVGTARARELMFTAEKVDASRAEAIGLFNRVVPDDRLQDEAFTLARGMAQGPTLALRYMKDNLDEALAFDFTTARDHEAERLIRTTMTADHREAVQAFIEKRKPNFKGN</sequence>
<evidence type="ECO:0000313" key="3">
    <source>
        <dbReference type="EMBL" id="QND73057.1"/>
    </source>
</evidence>
<keyword evidence="2" id="KW-0456">Lyase</keyword>
<dbReference type="Gene3D" id="3.90.226.10">
    <property type="entry name" value="2-enoyl-CoA Hydratase, Chain A, domain 1"/>
    <property type="match status" value="1"/>
</dbReference>
<dbReference type="SUPFAM" id="SSF52096">
    <property type="entry name" value="ClpP/crotonase"/>
    <property type="match status" value="1"/>
</dbReference>
<dbReference type="PANTHER" id="PTHR11941:SF133">
    <property type="entry name" value="1,2-EPOXYPHENYLACETYL-COA ISOMERASE"/>
    <property type="match status" value="1"/>
</dbReference>
<dbReference type="RefSeq" id="WP_184511917.1">
    <property type="nucleotide sequence ID" value="NZ_CP050292.1"/>
</dbReference>
<reference evidence="4" key="1">
    <citation type="journal article" date="2020" name="Mol. Plant Microbe">
        <title>Rhizobial microsymbionts of the narrowly endemic Oxytropis species growing in Kamchatka are characterized by significant genetic diversity and possess a set of genes that are associated with T3SS and T6SS secretion systems and can affect the development of symbiosis.</title>
        <authorList>
            <person name="Safronova V."/>
            <person name="Guro P."/>
            <person name="Sazanova A."/>
            <person name="Kuznetsova I."/>
            <person name="Belimov A."/>
            <person name="Yakubov V."/>
            <person name="Chirak E."/>
            <person name="Afonin A."/>
            <person name="Gogolev Y."/>
            <person name="Andronov E."/>
            <person name="Tikhonovich I."/>
        </authorList>
    </citation>
    <scope>NUCLEOTIDE SEQUENCE [LARGE SCALE GENOMIC DNA]</scope>
    <source>
        <strain evidence="4">581</strain>
    </source>
</reference>
<dbReference type="Pfam" id="PF00378">
    <property type="entry name" value="ECH_1"/>
    <property type="match status" value="1"/>
</dbReference>
<comment type="similarity">
    <text evidence="1">Belongs to the enoyl-CoA hydratase/isomerase family.</text>
</comment>
<dbReference type="Gene3D" id="1.10.12.10">
    <property type="entry name" value="Lyase 2-enoyl-coa Hydratase, Chain A, domain 2"/>
    <property type="match status" value="1"/>
</dbReference>
<protein>
    <submittedName>
        <fullName evidence="3">Enoyl-CoA hydratase</fullName>
    </submittedName>
</protein>
<dbReference type="CDD" id="cd06558">
    <property type="entry name" value="crotonase-like"/>
    <property type="match status" value="1"/>
</dbReference>
<gene>
    <name evidence="3" type="ORF">HB776_18995</name>
</gene>
<dbReference type="KEGG" id="trb:HB776_18995"/>